<evidence type="ECO:0000256" key="1">
    <source>
        <dbReference type="SAM" id="MobiDB-lite"/>
    </source>
</evidence>
<proteinExistence type="predicted"/>
<feature type="compositionally biased region" description="Polar residues" evidence="1">
    <location>
        <begin position="187"/>
        <end position="196"/>
    </location>
</feature>
<feature type="signal peptide" evidence="2">
    <location>
        <begin position="1"/>
        <end position="18"/>
    </location>
</feature>
<feature type="chain" id="PRO_5042151396" evidence="2">
    <location>
        <begin position="19"/>
        <end position="196"/>
    </location>
</feature>
<dbReference type="EMBL" id="JAUIZM010000007">
    <property type="protein sequence ID" value="KAK1372666.1"/>
    <property type="molecule type" value="Genomic_DNA"/>
</dbReference>
<comment type="caution">
    <text evidence="3">The sequence shown here is derived from an EMBL/GenBank/DDBJ whole genome shotgun (WGS) entry which is preliminary data.</text>
</comment>
<protein>
    <submittedName>
        <fullName evidence="3">Uncharacterized protein</fullName>
    </submittedName>
</protein>
<evidence type="ECO:0000256" key="2">
    <source>
        <dbReference type="SAM" id="SignalP"/>
    </source>
</evidence>
<dbReference type="SUPFAM" id="SSF54160">
    <property type="entry name" value="Chromo domain-like"/>
    <property type="match status" value="1"/>
</dbReference>
<evidence type="ECO:0000313" key="4">
    <source>
        <dbReference type="Proteomes" id="UP001237642"/>
    </source>
</evidence>
<name>A0AAD8HT09_9APIA</name>
<gene>
    <name evidence="3" type="ORF">POM88_028859</name>
</gene>
<dbReference type="InterPro" id="IPR016197">
    <property type="entry name" value="Chromo-like_dom_sf"/>
</dbReference>
<dbReference type="AlphaFoldDB" id="A0AAD8HT09"/>
<accession>A0AAD8HT09</accession>
<evidence type="ECO:0000313" key="3">
    <source>
        <dbReference type="EMBL" id="KAK1372666.1"/>
    </source>
</evidence>
<feature type="region of interest" description="Disordered" evidence="1">
    <location>
        <begin position="153"/>
        <end position="196"/>
    </location>
</feature>
<organism evidence="3 4">
    <name type="scientific">Heracleum sosnowskyi</name>
    <dbReference type="NCBI Taxonomy" id="360622"/>
    <lineage>
        <taxon>Eukaryota</taxon>
        <taxon>Viridiplantae</taxon>
        <taxon>Streptophyta</taxon>
        <taxon>Embryophyta</taxon>
        <taxon>Tracheophyta</taxon>
        <taxon>Spermatophyta</taxon>
        <taxon>Magnoliopsida</taxon>
        <taxon>eudicotyledons</taxon>
        <taxon>Gunneridae</taxon>
        <taxon>Pentapetalae</taxon>
        <taxon>asterids</taxon>
        <taxon>campanulids</taxon>
        <taxon>Apiales</taxon>
        <taxon>Apiaceae</taxon>
        <taxon>Apioideae</taxon>
        <taxon>apioid superclade</taxon>
        <taxon>Tordylieae</taxon>
        <taxon>Tordyliinae</taxon>
        <taxon>Heracleum</taxon>
    </lineage>
</organism>
<keyword evidence="4" id="KW-1185">Reference proteome</keyword>
<sequence length="196" mass="22025">MSRLKIAIFLALSAPTLAIFDDIKREQAEAPELRILKDSTLPPGWATLKGLYLYEDSPVSLPSHSYNGQPMFRPVAILSTRKKMIQQSWVPQSLVQWEGLPIEEETWVSDNELSTIFLDIHLEDKVVAEGEGIVAVEDGPVVEEVSQKSYLSNKEAAEGSAQLDNARVTGELRKSKRTTKKPVWMQEFSTGQKRKK</sequence>
<dbReference type="Proteomes" id="UP001237642">
    <property type="component" value="Unassembled WGS sequence"/>
</dbReference>
<reference evidence="3" key="1">
    <citation type="submission" date="2023-02" db="EMBL/GenBank/DDBJ databases">
        <title>Genome of toxic invasive species Heracleum sosnowskyi carries increased number of genes despite the absence of recent whole-genome duplications.</title>
        <authorList>
            <person name="Schelkunov M."/>
            <person name="Shtratnikova V."/>
            <person name="Makarenko M."/>
            <person name="Klepikova A."/>
            <person name="Omelchenko D."/>
            <person name="Novikova G."/>
            <person name="Obukhova E."/>
            <person name="Bogdanov V."/>
            <person name="Penin A."/>
            <person name="Logacheva M."/>
        </authorList>
    </citation>
    <scope>NUCLEOTIDE SEQUENCE</scope>
    <source>
        <strain evidence="3">Hsosn_3</strain>
        <tissue evidence="3">Leaf</tissue>
    </source>
</reference>
<keyword evidence="2" id="KW-0732">Signal</keyword>
<reference evidence="3" key="2">
    <citation type="submission" date="2023-05" db="EMBL/GenBank/DDBJ databases">
        <authorList>
            <person name="Schelkunov M.I."/>
        </authorList>
    </citation>
    <scope>NUCLEOTIDE SEQUENCE</scope>
    <source>
        <strain evidence="3">Hsosn_3</strain>
        <tissue evidence="3">Leaf</tissue>
    </source>
</reference>